<proteinExistence type="predicted"/>
<protein>
    <submittedName>
        <fullName evidence="1">Uncharacterized protein</fullName>
    </submittedName>
</protein>
<dbReference type="Proteomes" id="UP000485058">
    <property type="component" value="Unassembled WGS sequence"/>
</dbReference>
<gene>
    <name evidence="1" type="ORF">HaLaN_14909</name>
</gene>
<sequence>MGAAAAAGVSAAVAVVAQELLTTVSRVPAVHAMVSLTVATQQGRLYEYELNELRSPAGPRCCQTGEWDMLAA</sequence>
<accession>A0A699Z6A9</accession>
<organism evidence="1 2">
    <name type="scientific">Haematococcus lacustris</name>
    <name type="common">Green alga</name>
    <name type="synonym">Haematococcus pluvialis</name>
    <dbReference type="NCBI Taxonomy" id="44745"/>
    <lineage>
        <taxon>Eukaryota</taxon>
        <taxon>Viridiplantae</taxon>
        <taxon>Chlorophyta</taxon>
        <taxon>core chlorophytes</taxon>
        <taxon>Chlorophyceae</taxon>
        <taxon>CS clade</taxon>
        <taxon>Chlamydomonadales</taxon>
        <taxon>Haematococcaceae</taxon>
        <taxon>Haematococcus</taxon>
    </lineage>
</organism>
<comment type="caution">
    <text evidence="1">The sequence shown here is derived from an EMBL/GenBank/DDBJ whole genome shotgun (WGS) entry which is preliminary data.</text>
</comment>
<dbReference type="AlphaFoldDB" id="A0A699Z6A9"/>
<keyword evidence="2" id="KW-1185">Reference proteome</keyword>
<evidence type="ECO:0000313" key="1">
    <source>
        <dbReference type="EMBL" id="GFH18157.1"/>
    </source>
</evidence>
<name>A0A699Z6A9_HAELA</name>
<dbReference type="EMBL" id="BLLF01001255">
    <property type="protein sequence ID" value="GFH18157.1"/>
    <property type="molecule type" value="Genomic_DNA"/>
</dbReference>
<evidence type="ECO:0000313" key="2">
    <source>
        <dbReference type="Proteomes" id="UP000485058"/>
    </source>
</evidence>
<reference evidence="1 2" key="1">
    <citation type="submission" date="2020-02" db="EMBL/GenBank/DDBJ databases">
        <title>Draft genome sequence of Haematococcus lacustris strain NIES-144.</title>
        <authorList>
            <person name="Morimoto D."/>
            <person name="Nakagawa S."/>
            <person name="Yoshida T."/>
            <person name="Sawayama S."/>
        </authorList>
    </citation>
    <scope>NUCLEOTIDE SEQUENCE [LARGE SCALE GENOMIC DNA]</scope>
    <source>
        <strain evidence="1 2">NIES-144</strain>
    </source>
</reference>